<dbReference type="EMBL" id="QDKH01000008">
    <property type="protein sequence ID" value="PWC16717.1"/>
    <property type="molecule type" value="Genomic_DNA"/>
</dbReference>
<dbReference type="CDD" id="cd06261">
    <property type="entry name" value="TM_PBP2"/>
    <property type="match status" value="1"/>
</dbReference>
<comment type="caution">
    <text evidence="10">The sequence shown here is derived from an EMBL/GenBank/DDBJ whole genome shotgun (WGS) entry which is preliminary data.</text>
</comment>
<gene>
    <name evidence="10" type="ORF">DDT56_08205</name>
</gene>
<dbReference type="AlphaFoldDB" id="A0A2U1U506"/>
<evidence type="ECO:0000313" key="10">
    <source>
        <dbReference type="EMBL" id="PWC16717.1"/>
    </source>
</evidence>
<keyword evidence="4" id="KW-0997">Cell inner membrane</keyword>
<dbReference type="SUPFAM" id="SSF161098">
    <property type="entry name" value="MetI-like"/>
    <property type="match status" value="1"/>
</dbReference>
<feature type="transmembrane region" description="Helical" evidence="8">
    <location>
        <begin position="67"/>
        <end position="86"/>
    </location>
</feature>
<dbReference type="Pfam" id="PF00528">
    <property type="entry name" value="BPD_transp_1"/>
    <property type="match status" value="1"/>
</dbReference>
<organism evidence="10 11">
    <name type="scientific">Brenneria corticis</name>
    <dbReference type="NCBI Taxonomy" id="2173106"/>
    <lineage>
        <taxon>Bacteria</taxon>
        <taxon>Pseudomonadati</taxon>
        <taxon>Pseudomonadota</taxon>
        <taxon>Gammaproteobacteria</taxon>
        <taxon>Enterobacterales</taxon>
        <taxon>Pectobacteriaceae</taxon>
        <taxon>Brenneria</taxon>
    </lineage>
</organism>
<proteinExistence type="inferred from homology"/>
<comment type="similarity">
    <text evidence="8">Belongs to the binding-protein-dependent transport system permease family.</text>
</comment>
<dbReference type="Gene3D" id="1.10.3720.10">
    <property type="entry name" value="MetI-like"/>
    <property type="match status" value="1"/>
</dbReference>
<dbReference type="InterPro" id="IPR035906">
    <property type="entry name" value="MetI-like_sf"/>
</dbReference>
<evidence type="ECO:0000256" key="2">
    <source>
        <dbReference type="ARBA" id="ARBA00022448"/>
    </source>
</evidence>
<dbReference type="PROSITE" id="PS50928">
    <property type="entry name" value="ABC_TM1"/>
    <property type="match status" value="1"/>
</dbReference>
<protein>
    <submittedName>
        <fullName evidence="10">ABC transporter permease</fullName>
    </submittedName>
</protein>
<keyword evidence="2 8" id="KW-0813">Transport</keyword>
<feature type="domain" description="ABC transmembrane type-1" evidence="9">
    <location>
        <begin position="59"/>
        <end position="243"/>
    </location>
</feature>
<sequence>MKNIVLKTVSSLLLFVGLLCLWHFSVVYFGVRSYVLPGPIAVAQALWNGIGNGLYLEHIYVTLTETLTGFAAAFIAALALATLISLSRRASFYLYPYIVFFQSVPKVALAPVIVIWFGLGINSKIVTVALMCFFPLMVNAIAGLQSAQKDRIDLLRSLGANQLQIFTLLRLPSALPFIVAGAEVSMIFALIGAIVAEFVGAQAGLGVLLQTMGSNLDVAGQFAVLVILASIGFLLNRIVTLLGDRLLAWDAGRKSRRFGNRH</sequence>
<feature type="transmembrane region" description="Helical" evidence="8">
    <location>
        <begin position="218"/>
        <end position="235"/>
    </location>
</feature>
<evidence type="ECO:0000313" key="11">
    <source>
        <dbReference type="Proteomes" id="UP000296159"/>
    </source>
</evidence>
<evidence type="ECO:0000256" key="7">
    <source>
        <dbReference type="ARBA" id="ARBA00023136"/>
    </source>
</evidence>
<dbReference type="Proteomes" id="UP000296159">
    <property type="component" value="Unassembled WGS sequence"/>
</dbReference>
<evidence type="ECO:0000259" key="9">
    <source>
        <dbReference type="PROSITE" id="PS50928"/>
    </source>
</evidence>
<comment type="subcellular location">
    <subcellularLocation>
        <location evidence="1">Cell inner membrane</location>
        <topology evidence="1">Multi-pass membrane protein</topology>
    </subcellularLocation>
    <subcellularLocation>
        <location evidence="8">Cell membrane</location>
        <topology evidence="8">Multi-pass membrane protein</topology>
    </subcellularLocation>
</comment>
<evidence type="ECO:0000256" key="5">
    <source>
        <dbReference type="ARBA" id="ARBA00022692"/>
    </source>
</evidence>
<evidence type="ECO:0000256" key="8">
    <source>
        <dbReference type="RuleBase" id="RU363032"/>
    </source>
</evidence>
<dbReference type="GO" id="GO:0055085">
    <property type="term" value="P:transmembrane transport"/>
    <property type="evidence" value="ECO:0007669"/>
    <property type="project" value="InterPro"/>
</dbReference>
<keyword evidence="5 8" id="KW-0812">Transmembrane</keyword>
<dbReference type="PANTHER" id="PTHR30151">
    <property type="entry name" value="ALKANE SULFONATE ABC TRANSPORTER-RELATED, MEMBRANE SUBUNIT"/>
    <property type="match status" value="1"/>
</dbReference>
<keyword evidence="3" id="KW-1003">Cell membrane</keyword>
<dbReference type="InterPro" id="IPR000515">
    <property type="entry name" value="MetI-like"/>
</dbReference>
<feature type="transmembrane region" description="Helical" evidence="8">
    <location>
        <begin position="174"/>
        <end position="198"/>
    </location>
</feature>
<feature type="transmembrane region" description="Helical" evidence="8">
    <location>
        <begin position="98"/>
        <end position="119"/>
    </location>
</feature>
<feature type="transmembrane region" description="Helical" evidence="8">
    <location>
        <begin position="125"/>
        <end position="144"/>
    </location>
</feature>
<evidence type="ECO:0000256" key="1">
    <source>
        <dbReference type="ARBA" id="ARBA00004429"/>
    </source>
</evidence>
<feature type="transmembrane region" description="Helical" evidence="8">
    <location>
        <begin position="12"/>
        <end position="31"/>
    </location>
</feature>
<dbReference type="PANTHER" id="PTHR30151:SF20">
    <property type="entry name" value="ABC TRANSPORTER PERMEASE PROTEIN HI_0355-RELATED"/>
    <property type="match status" value="1"/>
</dbReference>
<evidence type="ECO:0000256" key="6">
    <source>
        <dbReference type="ARBA" id="ARBA00022989"/>
    </source>
</evidence>
<dbReference type="GO" id="GO:0005886">
    <property type="term" value="C:plasma membrane"/>
    <property type="evidence" value="ECO:0007669"/>
    <property type="project" value="UniProtKB-SubCell"/>
</dbReference>
<keyword evidence="7 8" id="KW-0472">Membrane</keyword>
<keyword evidence="6 8" id="KW-1133">Transmembrane helix</keyword>
<evidence type="ECO:0000256" key="4">
    <source>
        <dbReference type="ARBA" id="ARBA00022519"/>
    </source>
</evidence>
<accession>A0A2U1U506</accession>
<keyword evidence="11" id="KW-1185">Reference proteome</keyword>
<dbReference type="RefSeq" id="WP_136165970.1">
    <property type="nucleotide sequence ID" value="NZ_KZ819076.1"/>
</dbReference>
<reference evidence="10 11" key="1">
    <citation type="submission" date="2018-04" db="EMBL/GenBank/DDBJ databases">
        <title>Brenneria corticis sp.nov.</title>
        <authorList>
            <person name="Li Y."/>
        </authorList>
    </citation>
    <scope>NUCLEOTIDE SEQUENCE [LARGE SCALE GENOMIC DNA]</scope>
    <source>
        <strain evidence="10 11">CFCC 11842</strain>
    </source>
</reference>
<evidence type="ECO:0000256" key="3">
    <source>
        <dbReference type="ARBA" id="ARBA00022475"/>
    </source>
</evidence>
<name>A0A2U1U506_9GAMM</name>